<evidence type="ECO:0008006" key="3">
    <source>
        <dbReference type="Google" id="ProtNLM"/>
    </source>
</evidence>
<organism evidence="1 2">
    <name type="scientific">Pedobacter vanadiisoli</name>
    <dbReference type="NCBI Taxonomy" id="1761975"/>
    <lineage>
        <taxon>Bacteria</taxon>
        <taxon>Pseudomonadati</taxon>
        <taxon>Bacteroidota</taxon>
        <taxon>Sphingobacteriia</taxon>
        <taxon>Sphingobacteriales</taxon>
        <taxon>Sphingobacteriaceae</taxon>
        <taxon>Pedobacter</taxon>
    </lineage>
</organism>
<proteinExistence type="predicted"/>
<comment type="caution">
    <text evidence="1">The sequence shown here is derived from an EMBL/GenBank/DDBJ whole genome shotgun (WGS) entry which is preliminary data.</text>
</comment>
<gene>
    <name evidence="1" type="ORF">ACFSR6_01115</name>
</gene>
<name>A0ABW5MF39_9SPHI</name>
<dbReference type="EMBL" id="JBHULL010000002">
    <property type="protein sequence ID" value="MFD2581070.1"/>
    <property type="molecule type" value="Genomic_DNA"/>
</dbReference>
<dbReference type="RefSeq" id="WP_379073889.1">
    <property type="nucleotide sequence ID" value="NZ_JBHULL010000002.1"/>
</dbReference>
<dbReference type="Proteomes" id="UP001597461">
    <property type="component" value="Unassembled WGS sequence"/>
</dbReference>
<evidence type="ECO:0000313" key="2">
    <source>
        <dbReference type="Proteomes" id="UP001597461"/>
    </source>
</evidence>
<keyword evidence="2" id="KW-1185">Reference proteome</keyword>
<evidence type="ECO:0000313" key="1">
    <source>
        <dbReference type="EMBL" id="MFD2581070.1"/>
    </source>
</evidence>
<reference evidence="2" key="1">
    <citation type="journal article" date="2019" name="Int. J. Syst. Evol. Microbiol.">
        <title>The Global Catalogue of Microorganisms (GCM) 10K type strain sequencing project: providing services to taxonomists for standard genome sequencing and annotation.</title>
        <authorList>
            <consortium name="The Broad Institute Genomics Platform"/>
            <consortium name="The Broad Institute Genome Sequencing Center for Infectious Disease"/>
            <person name="Wu L."/>
            <person name="Ma J."/>
        </authorList>
    </citation>
    <scope>NUCLEOTIDE SEQUENCE [LARGE SCALE GENOMIC DNA]</scope>
    <source>
        <strain evidence="2">KCTC 42866</strain>
    </source>
</reference>
<accession>A0ABW5MF39</accession>
<sequence>MQIKYKNSIGSFITDQQVKELNEYNKITYQDNEIKTIESFISSKTKNQTVISYFLDDGEDKQVIVEQNTSVIENKSCLIYLNKESKNGFNLWDIEEYNKEGVLRFKSKEVYDNKHRLIFLGGINPITNSLEDRSIKFYYLNEFEDEYKDRLLRIVYEQNGDVNTIVDINNYFDYYKAPSLAEFLLDTQGQQLFPWDDHPYYHSAYPFLPESPNI</sequence>
<protein>
    <recommendedName>
        <fullName evidence="3">DKNYY family protein</fullName>
    </recommendedName>
</protein>